<accession>A0A8S1HZN5</accession>
<keyword evidence="2" id="KW-1185">Reference proteome</keyword>
<sequence>MIYTPASILAFEPAHGGADSSLLQKQYIEKRRGAMGEQPRRLLLDRWQPAAYCSLSEPPPPPQWLTLPLPNLWPNLSVRL</sequence>
<name>A0A8S1HZN5_9PELO</name>
<evidence type="ECO:0000313" key="2">
    <source>
        <dbReference type="Proteomes" id="UP000835052"/>
    </source>
</evidence>
<evidence type="ECO:0000313" key="1">
    <source>
        <dbReference type="EMBL" id="CAD6199175.1"/>
    </source>
</evidence>
<reference evidence="1" key="1">
    <citation type="submission" date="2020-10" db="EMBL/GenBank/DDBJ databases">
        <authorList>
            <person name="Kikuchi T."/>
        </authorList>
    </citation>
    <scope>NUCLEOTIDE SEQUENCE</scope>
    <source>
        <strain evidence="1">NKZ352</strain>
    </source>
</reference>
<dbReference type="Proteomes" id="UP000835052">
    <property type="component" value="Unassembled WGS sequence"/>
</dbReference>
<comment type="caution">
    <text evidence="1">The sequence shown here is derived from an EMBL/GenBank/DDBJ whole genome shotgun (WGS) entry which is preliminary data.</text>
</comment>
<organism evidence="1 2">
    <name type="scientific">Caenorhabditis auriculariae</name>
    <dbReference type="NCBI Taxonomy" id="2777116"/>
    <lineage>
        <taxon>Eukaryota</taxon>
        <taxon>Metazoa</taxon>
        <taxon>Ecdysozoa</taxon>
        <taxon>Nematoda</taxon>
        <taxon>Chromadorea</taxon>
        <taxon>Rhabditida</taxon>
        <taxon>Rhabditina</taxon>
        <taxon>Rhabditomorpha</taxon>
        <taxon>Rhabditoidea</taxon>
        <taxon>Rhabditidae</taxon>
        <taxon>Peloderinae</taxon>
        <taxon>Caenorhabditis</taxon>
    </lineage>
</organism>
<dbReference type="AlphaFoldDB" id="A0A8S1HZN5"/>
<protein>
    <submittedName>
        <fullName evidence="1">Uncharacterized protein</fullName>
    </submittedName>
</protein>
<proteinExistence type="predicted"/>
<dbReference type="EMBL" id="CAJGYM010000159">
    <property type="protein sequence ID" value="CAD6199175.1"/>
    <property type="molecule type" value="Genomic_DNA"/>
</dbReference>
<gene>
    <name evidence="1" type="ORF">CAUJ_LOCUS15079</name>
</gene>